<dbReference type="SUPFAM" id="SSF74653">
    <property type="entry name" value="TolA/TonB C-terminal domain"/>
    <property type="match status" value="1"/>
</dbReference>
<keyword evidence="8 10" id="KW-1133">Transmembrane helix</keyword>
<evidence type="ECO:0000256" key="9">
    <source>
        <dbReference type="ARBA" id="ARBA00023136"/>
    </source>
</evidence>
<reference evidence="12 13" key="1">
    <citation type="journal article" date="2019" name="Int. J. Syst. Evol. Microbiol.">
        <title>The Global Catalogue of Microorganisms (GCM) 10K type strain sequencing project: providing services to taxonomists for standard genome sequencing and annotation.</title>
        <authorList>
            <consortium name="The Broad Institute Genomics Platform"/>
            <consortium name="The Broad Institute Genome Sequencing Center for Infectious Disease"/>
            <person name="Wu L."/>
            <person name="Ma J."/>
        </authorList>
    </citation>
    <scope>NUCLEOTIDE SEQUENCE [LARGE SCALE GENOMIC DNA]</scope>
    <source>
        <strain evidence="12 13">JCM 14331</strain>
    </source>
</reference>
<protein>
    <submittedName>
        <fullName evidence="12">Energy transducer TonB</fullName>
    </submittedName>
</protein>
<proteinExistence type="inferred from homology"/>
<dbReference type="Pfam" id="PF03544">
    <property type="entry name" value="TonB_C"/>
    <property type="match status" value="1"/>
</dbReference>
<evidence type="ECO:0000256" key="1">
    <source>
        <dbReference type="ARBA" id="ARBA00004383"/>
    </source>
</evidence>
<dbReference type="PANTHER" id="PTHR33446">
    <property type="entry name" value="PROTEIN TONB-RELATED"/>
    <property type="match status" value="1"/>
</dbReference>
<accession>A0ABN1DBA3</accession>
<keyword evidence="9 10" id="KW-0472">Membrane</keyword>
<keyword evidence="13" id="KW-1185">Reference proteome</keyword>
<name>A0ABN1DBA3_9GAMM</name>
<dbReference type="RefSeq" id="WP_226765834.1">
    <property type="nucleotide sequence ID" value="NZ_BAAAEO010000001.1"/>
</dbReference>
<dbReference type="Gene3D" id="3.30.2420.10">
    <property type="entry name" value="TonB"/>
    <property type="match status" value="1"/>
</dbReference>
<sequence>MLSIQQPATDKIPATKFAAAIGGGLGVTLVLFAAMQQLIAIKDGVRTPPAEMPVIQLYEQAQDSEPDIRPVIPARPAPTPRQLPVTTPEPADTVSVGTMAVTLTGPVLPASSGGRLEPADRGATPLVRIEPRYPVTAARDGVSGWVRLGFSINESGAVTDVTVLAAEPARVFEREAMAALKRWKYQPKQVDGKTIKQTGMQVQLDFSLDQS</sequence>
<comment type="caution">
    <text evidence="12">The sequence shown here is derived from an EMBL/GenBank/DDBJ whole genome shotgun (WGS) entry which is preliminary data.</text>
</comment>
<evidence type="ECO:0000313" key="12">
    <source>
        <dbReference type="EMBL" id="GAA0538292.1"/>
    </source>
</evidence>
<evidence type="ECO:0000259" key="11">
    <source>
        <dbReference type="PROSITE" id="PS52015"/>
    </source>
</evidence>
<evidence type="ECO:0000256" key="2">
    <source>
        <dbReference type="ARBA" id="ARBA00006555"/>
    </source>
</evidence>
<evidence type="ECO:0000256" key="3">
    <source>
        <dbReference type="ARBA" id="ARBA00022448"/>
    </source>
</evidence>
<gene>
    <name evidence="12" type="ORF">GCM10009098_02260</name>
</gene>
<dbReference type="NCBIfam" id="TIGR01352">
    <property type="entry name" value="tonB_Cterm"/>
    <property type="match status" value="1"/>
</dbReference>
<keyword evidence="4" id="KW-1003">Cell membrane</keyword>
<keyword evidence="7" id="KW-0653">Protein transport</keyword>
<keyword evidence="5" id="KW-0997">Cell inner membrane</keyword>
<dbReference type="PANTHER" id="PTHR33446:SF14">
    <property type="entry name" value="PROTEIN TONB"/>
    <property type="match status" value="1"/>
</dbReference>
<evidence type="ECO:0000256" key="4">
    <source>
        <dbReference type="ARBA" id="ARBA00022475"/>
    </source>
</evidence>
<evidence type="ECO:0000256" key="6">
    <source>
        <dbReference type="ARBA" id="ARBA00022692"/>
    </source>
</evidence>
<feature type="transmembrane region" description="Helical" evidence="10">
    <location>
        <begin position="17"/>
        <end position="35"/>
    </location>
</feature>
<keyword evidence="6 10" id="KW-0812">Transmembrane</keyword>
<keyword evidence="3" id="KW-0813">Transport</keyword>
<dbReference type="InterPro" id="IPR006260">
    <property type="entry name" value="TonB/TolA_C"/>
</dbReference>
<evidence type="ECO:0000256" key="7">
    <source>
        <dbReference type="ARBA" id="ARBA00022927"/>
    </source>
</evidence>
<feature type="domain" description="TonB C-terminal" evidence="11">
    <location>
        <begin position="118"/>
        <end position="211"/>
    </location>
</feature>
<evidence type="ECO:0000313" key="13">
    <source>
        <dbReference type="Proteomes" id="UP001501169"/>
    </source>
</evidence>
<evidence type="ECO:0000256" key="5">
    <source>
        <dbReference type="ARBA" id="ARBA00022519"/>
    </source>
</evidence>
<evidence type="ECO:0000256" key="10">
    <source>
        <dbReference type="SAM" id="Phobius"/>
    </source>
</evidence>
<dbReference type="InterPro" id="IPR037682">
    <property type="entry name" value="TonB_C"/>
</dbReference>
<dbReference type="Proteomes" id="UP001501169">
    <property type="component" value="Unassembled WGS sequence"/>
</dbReference>
<dbReference type="PROSITE" id="PS52015">
    <property type="entry name" value="TONB_CTD"/>
    <property type="match status" value="1"/>
</dbReference>
<dbReference type="EMBL" id="BAAAEO010000001">
    <property type="protein sequence ID" value="GAA0538292.1"/>
    <property type="molecule type" value="Genomic_DNA"/>
</dbReference>
<organism evidence="12 13">
    <name type="scientific">Rheinheimera aquimaris</name>
    <dbReference type="NCBI Taxonomy" id="412437"/>
    <lineage>
        <taxon>Bacteria</taxon>
        <taxon>Pseudomonadati</taxon>
        <taxon>Pseudomonadota</taxon>
        <taxon>Gammaproteobacteria</taxon>
        <taxon>Chromatiales</taxon>
        <taxon>Chromatiaceae</taxon>
        <taxon>Rheinheimera</taxon>
    </lineage>
</organism>
<comment type="similarity">
    <text evidence="2">Belongs to the TonB family.</text>
</comment>
<evidence type="ECO:0000256" key="8">
    <source>
        <dbReference type="ARBA" id="ARBA00022989"/>
    </source>
</evidence>
<dbReference type="InterPro" id="IPR051045">
    <property type="entry name" value="TonB-dependent_transducer"/>
</dbReference>
<comment type="subcellular location">
    <subcellularLocation>
        <location evidence="1">Cell inner membrane</location>
        <topology evidence="1">Single-pass membrane protein</topology>
        <orientation evidence="1">Periplasmic side</orientation>
    </subcellularLocation>
</comment>